<dbReference type="SUPFAM" id="SSF53822">
    <property type="entry name" value="Periplasmic binding protein-like I"/>
    <property type="match status" value="1"/>
</dbReference>
<organism evidence="7">
    <name type="scientific">Planktothricoides raciborskii GIHE-MW2</name>
    <dbReference type="NCBI Taxonomy" id="2792601"/>
    <lineage>
        <taxon>Bacteria</taxon>
        <taxon>Bacillati</taxon>
        <taxon>Cyanobacteriota</taxon>
        <taxon>Cyanophyceae</taxon>
        <taxon>Oscillatoriophycideae</taxon>
        <taxon>Oscillatoriales</taxon>
        <taxon>Oscillatoriaceae</taxon>
        <taxon>Planktothricoides</taxon>
    </lineage>
</organism>
<dbReference type="RefSeq" id="WP_354636033.1">
    <property type="nucleotide sequence ID" value="NZ_CP159837.1"/>
</dbReference>
<protein>
    <submittedName>
        <fullName evidence="7">ABC transporter substrate-binding protein</fullName>
    </submittedName>
</protein>
<evidence type="ECO:0000256" key="5">
    <source>
        <dbReference type="SAM" id="MobiDB-lite"/>
    </source>
</evidence>
<dbReference type="InterPro" id="IPR051010">
    <property type="entry name" value="BCAA_transport"/>
</dbReference>
<evidence type="ECO:0000256" key="3">
    <source>
        <dbReference type="ARBA" id="ARBA00022729"/>
    </source>
</evidence>
<dbReference type="EMBL" id="CP159837">
    <property type="protein sequence ID" value="XCM39132.1"/>
    <property type="molecule type" value="Genomic_DNA"/>
</dbReference>
<evidence type="ECO:0000256" key="4">
    <source>
        <dbReference type="ARBA" id="ARBA00022970"/>
    </source>
</evidence>
<evidence type="ECO:0000313" key="7">
    <source>
        <dbReference type="EMBL" id="XCM39132.1"/>
    </source>
</evidence>
<keyword evidence="2" id="KW-0813">Transport</keyword>
<dbReference type="PANTHER" id="PTHR30483:SF6">
    <property type="entry name" value="PERIPLASMIC BINDING PROTEIN OF ABC TRANSPORTER FOR NATURAL AMINO ACIDS"/>
    <property type="match status" value="1"/>
</dbReference>
<feature type="region of interest" description="Disordered" evidence="5">
    <location>
        <begin position="413"/>
        <end position="439"/>
    </location>
</feature>
<keyword evidence="4" id="KW-0029">Amino-acid transport</keyword>
<comment type="similarity">
    <text evidence="1">Belongs to the leucine-binding protein family.</text>
</comment>
<evidence type="ECO:0000259" key="6">
    <source>
        <dbReference type="Pfam" id="PF13458"/>
    </source>
</evidence>
<dbReference type="CDD" id="cd06268">
    <property type="entry name" value="PBP1_ABC_transporter_LIVBP-like"/>
    <property type="match status" value="1"/>
</dbReference>
<sequence>MSQKNKAAILIVTLLLTGGLLAVGYFAFTQWQSQTAADIRPSPSSPTARDDARLREISGGQQLLFSSTTSPAKQEGIDAIAAENYPRAVSKLEASLQQNRNDPEALIYLNNARIGGGQSYTIAVSVPISTAENTAQEILRGVAQAQNEINQAGGINGVNLRVVIADDANNPSVAQQVAQSLVADDQVLGVVGHYSSDVTLAASQVYEQGQLVAISPTSTSIELSKAGDFIFRTVPSDRFTANALTKYMVEYLGLKQAAIFYNKNSSYSRSLKDEFTTALYGYGGAVVTEINLAEENFNSFDAVESAIQRGAEAIVLLADTETVPRALQVVRVNERKLPVLGGDSLYEPEVLEVGSDSEGMVVAIPWHILSHTNSEFAGAATQLWGGDINWRTTMAYDATKALIAGISGDSSRRGVQRTLSEPGFSAKGGGGDIRFSSNSGDRNHNLQLVKVEAGRRSRGLDYYFNPLP</sequence>
<dbReference type="GO" id="GO:0006865">
    <property type="term" value="P:amino acid transport"/>
    <property type="evidence" value="ECO:0007669"/>
    <property type="project" value="UniProtKB-KW"/>
</dbReference>
<evidence type="ECO:0000256" key="2">
    <source>
        <dbReference type="ARBA" id="ARBA00022448"/>
    </source>
</evidence>
<dbReference type="InterPro" id="IPR028082">
    <property type="entry name" value="Peripla_BP_I"/>
</dbReference>
<dbReference type="PANTHER" id="PTHR30483">
    <property type="entry name" value="LEUCINE-SPECIFIC-BINDING PROTEIN"/>
    <property type="match status" value="1"/>
</dbReference>
<dbReference type="Gene3D" id="3.40.50.2300">
    <property type="match status" value="2"/>
</dbReference>
<accession>A0AAU8JK02</accession>
<reference evidence="7" key="1">
    <citation type="submission" date="2024-07" db="EMBL/GenBank/DDBJ databases">
        <authorList>
            <person name="Kim Y.J."/>
            <person name="Jeong J.Y."/>
        </authorList>
    </citation>
    <scope>NUCLEOTIDE SEQUENCE</scope>
    <source>
        <strain evidence="7">GIHE-MW2</strain>
    </source>
</reference>
<dbReference type="Pfam" id="PF13458">
    <property type="entry name" value="Peripla_BP_6"/>
    <property type="match status" value="1"/>
</dbReference>
<evidence type="ECO:0000256" key="1">
    <source>
        <dbReference type="ARBA" id="ARBA00010062"/>
    </source>
</evidence>
<dbReference type="InterPro" id="IPR028081">
    <property type="entry name" value="Leu-bd"/>
</dbReference>
<name>A0AAU8JK02_9CYAN</name>
<keyword evidence="3" id="KW-0732">Signal</keyword>
<feature type="domain" description="Leucine-binding protein" evidence="6">
    <location>
        <begin position="121"/>
        <end position="454"/>
    </location>
</feature>
<gene>
    <name evidence="7" type="ORF">ABWT76_002031</name>
</gene>
<dbReference type="PRINTS" id="PR00337">
    <property type="entry name" value="LEUILEVALBP"/>
</dbReference>
<dbReference type="InterPro" id="IPR000709">
    <property type="entry name" value="Leu_Ile_Val-bd"/>
</dbReference>
<dbReference type="AlphaFoldDB" id="A0AAU8JK02"/>
<proteinExistence type="inferred from homology"/>